<name>A0A5E4PVE9_9NEOP</name>
<evidence type="ECO:0000256" key="3">
    <source>
        <dbReference type="ARBA" id="ARBA00023015"/>
    </source>
</evidence>
<evidence type="ECO:0000259" key="8">
    <source>
        <dbReference type="PROSITE" id="PS51457"/>
    </source>
</evidence>
<dbReference type="GO" id="GO:0005634">
    <property type="term" value="C:nucleus"/>
    <property type="evidence" value="ECO:0007669"/>
    <property type="project" value="UniProtKB-SubCell"/>
</dbReference>
<evidence type="ECO:0000256" key="2">
    <source>
        <dbReference type="ARBA" id="ARBA00022491"/>
    </source>
</evidence>
<evidence type="ECO:0000256" key="5">
    <source>
        <dbReference type="ARBA" id="ARBA00023242"/>
    </source>
</evidence>
<dbReference type="InterPro" id="IPR037496">
    <property type="entry name" value="BEND6-like"/>
</dbReference>
<dbReference type="EMBL" id="FZQP02000671">
    <property type="protein sequence ID" value="VVC90017.1"/>
    <property type="molecule type" value="Genomic_DNA"/>
</dbReference>
<keyword evidence="3" id="KW-0805">Transcription regulation</keyword>
<reference evidence="9 10" key="1">
    <citation type="submission" date="2017-07" db="EMBL/GenBank/DDBJ databases">
        <authorList>
            <person name="Talla V."/>
            <person name="Backstrom N."/>
        </authorList>
    </citation>
    <scope>NUCLEOTIDE SEQUENCE [LARGE SCALE GENOMIC DNA]</scope>
</reference>
<sequence length="336" mass="37864">MKSELDAAQALLDLQGNGEIFSRSNYDRWTRGINDQAPSTISKLFNNLLTSKSFKCQTSAPIRQTQDSCSTKKANQKKTCDKGTQTEFEYQLPEIEKMQSIIKDLCSKIETLESQLKTKASETLSMDSFEKDSDTSSDYSIRRRKRKRTSTKSSTFVESDFEDKSGVRKQFNSSDPDFKIHKEETPLKRLLKAKDMNKLTSNGEMVSLGDGNALVPARLIKYMDWSSYTNVTRKLLTAVFSRKVLATHSLTGKPSPAFPNKPPKKKLDPALVYDIVQTVVEKCSVPENVVRTSITTKCADESKMLRSRQKNLSKKKAVKKENISPSEDSADDSYSD</sequence>
<proteinExistence type="predicted"/>
<dbReference type="Gene3D" id="1.10.10.2590">
    <property type="entry name" value="BEN domain"/>
    <property type="match status" value="1"/>
</dbReference>
<feature type="region of interest" description="Disordered" evidence="7">
    <location>
        <begin position="127"/>
        <end position="154"/>
    </location>
</feature>
<feature type="compositionally biased region" description="Basic residues" evidence="7">
    <location>
        <begin position="305"/>
        <end position="318"/>
    </location>
</feature>
<evidence type="ECO:0000256" key="1">
    <source>
        <dbReference type="ARBA" id="ARBA00004123"/>
    </source>
</evidence>
<feature type="region of interest" description="Disordered" evidence="7">
    <location>
        <begin position="304"/>
        <end position="336"/>
    </location>
</feature>
<dbReference type="SMART" id="SM01025">
    <property type="entry name" value="BEN"/>
    <property type="match status" value="1"/>
</dbReference>
<evidence type="ECO:0000256" key="7">
    <source>
        <dbReference type="SAM" id="MobiDB-lite"/>
    </source>
</evidence>
<dbReference type="PANTHER" id="PTHR35346:SF1">
    <property type="entry name" value="BEN DOMAIN-CONTAINING PROTEIN 6"/>
    <property type="match status" value="1"/>
</dbReference>
<dbReference type="Proteomes" id="UP000324832">
    <property type="component" value="Unassembled WGS sequence"/>
</dbReference>
<dbReference type="GO" id="GO:0003714">
    <property type="term" value="F:transcription corepressor activity"/>
    <property type="evidence" value="ECO:0007669"/>
    <property type="project" value="InterPro"/>
</dbReference>
<gene>
    <name evidence="9" type="ORF">LSINAPIS_LOCUS3018</name>
</gene>
<accession>A0A5E4PVE9</accession>
<dbReference type="InterPro" id="IPR018379">
    <property type="entry name" value="BEN_domain"/>
</dbReference>
<protein>
    <recommendedName>
        <fullName evidence="8">BEN domain-containing protein</fullName>
    </recommendedName>
</protein>
<dbReference type="GO" id="GO:0003677">
    <property type="term" value="F:DNA binding"/>
    <property type="evidence" value="ECO:0007669"/>
    <property type="project" value="InterPro"/>
</dbReference>
<evidence type="ECO:0000256" key="4">
    <source>
        <dbReference type="ARBA" id="ARBA00023163"/>
    </source>
</evidence>
<feature type="coiled-coil region" evidence="6">
    <location>
        <begin position="95"/>
        <end position="122"/>
    </location>
</feature>
<dbReference type="GO" id="GO:0045746">
    <property type="term" value="P:negative regulation of Notch signaling pathway"/>
    <property type="evidence" value="ECO:0007669"/>
    <property type="project" value="InterPro"/>
</dbReference>
<evidence type="ECO:0000256" key="6">
    <source>
        <dbReference type="SAM" id="Coils"/>
    </source>
</evidence>
<keyword evidence="10" id="KW-1185">Reference proteome</keyword>
<keyword evidence="6" id="KW-0175">Coiled coil</keyword>
<evidence type="ECO:0000313" key="10">
    <source>
        <dbReference type="Proteomes" id="UP000324832"/>
    </source>
</evidence>
<dbReference type="PANTHER" id="PTHR35346">
    <property type="entry name" value="BEN DOMAIN-CONTAINING PROTEIN 6"/>
    <property type="match status" value="1"/>
</dbReference>
<feature type="domain" description="BEN" evidence="8">
    <location>
        <begin position="209"/>
        <end position="305"/>
    </location>
</feature>
<evidence type="ECO:0000313" key="9">
    <source>
        <dbReference type="EMBL" id="VVC90017.1"/>
    </source>
</evidence>
<dbReference type="PROSITE" id="PS51457">
    <property type="entry name" value="BEN"/>
    <property type="match status" value="1"/>
</dbReference>
<keyword evidence="5" id="KW-0539">Nucleus</keyword>
<comment type="subcellular location">
    <subcellularLocation>
        <location evidence="1">Nucleus</location>
    </subcellularLocation>
</comment>
<dbReference type="Pfam" id="PF10523">
    <property type="entry name" value="BEN"/>
    <property type="match status" value="1"/>
</dbReference>
<dbReference type="AlphaFoldDB" id="A0A5E4PVE9"/>
<keyword evidence="2" id="KW-0678">Repressor</keyword>
<keyword evidence="4" id="KW-0804">Transcription</keyword>
<dbReference type="GO" id="GO:0045666">
    <property type="term" value="P:positive regulation of neuron differentiation"/>
    <property type="evidence" value="ECO:0007669"/>
    <property type="project" value="InterPro"/>
</dbReference>
<organism evidence="9 10">
    <name type="scientific">Leptidea sinapis</name>
    <dbReference type="NCBI Taxonomy" id="189913"/>
    <lineage>
        <taxon>Eukaryota</taxon>
        <taxon>Metazoa</taxon>
        <taxon>Ecdysozoa</taxon>
        <taxon>Arthropoda</taxon>
        <taxon>Hexapoda</taxon>
        <taxon>Insecta</taxon>
        <taxon>Pterygota</taxon>
        <taxon>Neoptera</taxon>
        <taxon>Endopterygota</taxon>
        <taxon>Lepidoptera</taxon>
        <taxon>Glossata</taxon>
        <taxon>Ditrysia</taxon>
        <taxon>Papilionoidea</taxon>
        <taxon>Pieridae</taxon>
        <taxon>Dismorphiinae</taxon>
        <taxon>Leptidea</taxon>
    </lineage>
</organism>